<dbReference type="GO" id="GO:0005886">
    <property type="term" value="C:plasma membrane"/>
    <property type="evidence" value="ECO:0007669"/>
    <property type="project" value="TreeGrafter"/>
</dbReference>
<proteinExistence type="predicted"/>
<feature type="transmembrane region" description="Helical" evidence="1">
    <location>
        <begin position="48"/>
        <end position="66"/>
    </location>
</feature>
<reference evidence="2 3" key="1">
    <citation type="journal article" date="2016" name="Nat. Commun.">
        <title>Thousands of microbial genomes shed light on interconnected biogeochemical processes in an aquifer system.</title>
        <authorList>
            <person name="Anantharaman K."/>
            <person name="Brown C.T."/>
            <person name="Hug L.A."/>
            <person name="Sharon I."/>
            <person name="Castelle C.J."/>
            <person name="Probst A.J."/>
            <person name="Thomas B.C."/>
            <person name="Singh A."/>
            <person name="Wilkins M.J."/>
            <person name="Karaoz U."/>
            <person name="Brodie E.L."/>
            <person name="Williams K.H."/>
            <person name="Hubbard S.S."/>
            <person name="Banfield J.F."/>
        </authorList>
    </citation>
    <scope>NUCLEOTIDE SEQUENCE [LARGE SCALE GENOMIC DNA]</scope>
</reference>
<feature type="transmembrane region" description="Helical" evidence="1">
    <location>
        <begin position="23"/>
        <end position="42"/>
    </location>
</feature>
<feature type="transmembrane region" description="Helical" evidence="1">
    <location>
        <begin position="78"/>
        <end position="97"/>
    </location>
</feature>
<evidence type="ECO:0000256" key="1">
    <source>
        <dbReference type="SAM" id="Phobius"/>
    </source>
</evidence>
<dbReference type="PANTHER" id="PTHR34980:SF2">
    <property type="entry name" value="INNER MEMBRANE PROTEIN YHAH-RELATED"/>
    <property type="match status" value="1"/>
</dbReference>
<dbReference type="InterPro" id="IPR008523">
    <property type="entry name" value="DUF805"/>
</dbReference>
<dbReference type="AlphaFoldDB" id="A0A1F6EEF4"/>
<accession>A0A1F6EEF4</accession>
<gene>
    <name evidence="2" type="ORF">A3A35_01065</name>
</gene>
<sequence>MNEYLQVLKKYAVFNGRAGRKEYWMFFLFNFLIAIVISIIGALLHVGFLSTIYTLALLIPSIAVGVRRLHDTGRSGWWLLIGLVPLVGIIVLIVFFAEKSNPEENKYGSNVKGMVSVGTPGGSQNSPTA</sequence>
<evidence type="ECO:0000313" key="2">
    <source>
        <dbReference type="EMBL" id="OGG72035.1"/>
    </source>
</evidence>
<comment type="caution">
    <text evidence="2">The sequence shown here is derived from an EMBL/GenBank/DDBJ whole genome shotgun (WGS) entry which is preliminary data.</text>
</comment>
<keyword evidence="1" id="KW-0472">Membrane</keyword>
<evidence type="ECO:0000313" key="3">
    <source>
        <dbReference type="Proteomes" id="UP000179115"/>
    </source>
</evidence>
<name>A0A1F6EEF4_9BACT</name>
<organism evidence="2 3">
    <name type="scientific">Candidatus Kaiserbacteria bacterium RIFCSPLOWO2_01_FULL_51_21</name>
    <dbReference type="NCBI Taxonomy" id="1798508"/>
    <lineage>
        <taxon>Bacteria</taxon>
        <taxon>Candidatus Kaiseribacteriota</taxon>
    </lineage>
</organism>
<dbReference type="PANTHER" id="PTHR34980">
    <property type="entry name" value="INNER MEMBRANE PROTEIN-RELATED-RELATED"/>
    <property type="match status" value="1"/>
</dbReference>
<dbReference type="EMBL" id="MFLV01000003">
    <property type="protein sequence ID" value="OGG72035.1"/>
    <property type="molecule type" value="Genomic_DNA"/>
</dbReference>
<dbReference type="Pfam" id="PF05656">
    <property type="entry name" value="DUF805"/>
    <property type="match status" value="1"/>
</dbReference>
<protein>
    <recommendedName>
        <fullName evidence="4">DUF805 domain-containing protein</fullName>
    </recommendedName>
</protein>
<keyword evidence="1" id="KW-0812">Transmembrane</keyword>
<evidence type="ECO:0008006" key="4">
    <source>
        <dbReference type="Google" id="ProtNLM"/>
    </source>
</evidence>
<keyword evidence="1" id="KW-1133">Transmembrane helix</keyword>
<dbReference type="Proteomes" id="UP000179115">
    <property type="component" value="Unassembled WGS sequence"/>
</dbReference>